<name>A0A5B8S3V9_9SPHN</name>
<dbReference type="GO" id="GO:1901135">
    <property type="term" value="P:carbohydrate derivative metabolic process"/>
    <property type="evidence" value="ECO:0007669"/>
    <property type="project" value="InterPro"/>
</dbReference>
<dbReference type="Proteomes" id="UP000321172">
    <property type="component" value="Chromosome"/>
</dbReference>
<dbReference type="InterPro" id="IPR001347">
    <property type="entry name" value="SIS_dom"/>
</dbReference>
<feature type="site" description="Catalytically relevant" evidence="6">
    <location>
        <position position="115"/>
    </location>
</feature>
<dbReference type="FunFam" id="3.40.50.10490:FF:000011">
    <property type="entry name" value="Arabinose 5-phosphate isomerase"/>
    <property type="match status" value="1"/>
</dbReference>
<feature type="site" description="Catalytically relevant" evidence="6">
    <location>
        <position position="156"/>
    </location>
</feature>
<keyword evidence="2" id="KW-0677">Repeat</keyword>
<dbReference type="Gene3D" id="3.40.50.10490">
    <property type="entry name" value="Glucose-6-phosphate isomerase like protein, domain 1"/>
    <property type="match status" value="1"/>
</dbReference>
<dbReference type="PANTHER" id="PTHR42745">
    <property type="match status" value="1"/>
</dbReference>
<dbReference type="OrthoDB" id="9762536at2"/>
<evidence type="ECO:0000313" key="10">
    <source>
        <dbReference type="EMBL" id="QEA15828.1"/>
    </source>
</evidence>
<dbReference type="CDD" id="cd05014">
    <property type="entry name" value="SIS_Kpsf"/>
    <property type="match status" value="1"/>
</dbReference>
<feature type="site" description="Catalytically relevant" evidence="6">
    <location>
        <position position="197"/>
    </location>
</feature>
<evidence type="ECO:0000256" key="1">
    <source>
        <dbReference type="ARBA" id="ARBA00008165"/>
    </source>
</evidence>
<keyword evidence="5" id="KW-0479">Metal-binding</keyword>
<evidence type="ECO:0000256" key="5">
    <source>
        <dbReference type="PIRSR" id="PIRSR004692-2"/>
    </source>
</evidence>
<evidence type="ECO:0000256" key="4">
    <source>
        <dbReference type="PIRNR" id="PIRNR004692"/>
    </source>
</evidence>
<dbReference type="RefSeq" id="WP_147089806.1">
    <property type="nucleotide sequence ID" value="NZ_BAABJD010000001.1"/>
</dbReference>
<dbReference type="InterPro" id="IPR000644">
    <property type="entry name" value="CBS_dom"/>
</dbReference>
<feature type="site" description="Catalytically relevant" evidence="6">
    <location>
        <position position="63"/>
    </location>
</feature>
<feature type="domain" description="SIS" evidence="9">
    <location>
        <begin position="45"/>
        <end position="188"/>
    </location>
</feature>
<dbReference type="PANTHER" id="PTHR42745:SF1">
    <property type="entry name" value="ARABINOSE 5-PHOSPHATE ISOMERASE KDSD"/>
    <property type="match status" value="1"/>
</dbReference>
<dbReference type="GO" id="GO:0005975">
    <property type="term" value="P:carbohydrate metabolic process"/>
    <property type="evidence" value="ECO:0007669"/>
    <property type="project" value="InterPro"/>
</dbReference>
<protein>
    <submittedName>
        <fullName evidence="10">KpsF/GutQ family sugar-phosphate isomerase</fullName>
    </submittedName>
</protein>
<dbReference type="Pfam" id="PF00571">
    <property type="entry name" value="CBS"/>
    <property type="match status" value="2"/>
</dbReference>
<evidence type="ECO:0000256" key="6">
    <source>
        <dbReference type="PIRSR" id="PIRSR004692-3"/>
    </source>
</evidence>
<dbReference type="CDD" id="cd04604">
    <property type="entry name" value="CBS_pair_SIS_assoc"/>
    <property type="match status" value="1"/>
</dbReference>
<keyword evidence="11" id="KW-1185">Reference proteome</keyword>
<dbReference type="InterPro" id="IPR046342">
    <property type="entry name" value="CBS_dom_sf"/>
</dbReference>
<dbReference type="InterPro" id="IPR035474">
    <property type="entry name" value="SIS_Kpsf"/>
</dbReference>
<keyword evidence="10" id="KW-0413">Isomerase</keyword>
<dbReference type="InterPro" id="IPR046348">
    <property type="entry name" value="SIS_dom_sf"/>
</dbReference>
<dbReference type="AlphaFoldDB" id="A0A5B8S3V9"/>
<evidence type="ECO:0000313" key="11">
    <source>
        <dbReference type="Proteomes" id="UP000321172"/>
    </source>
</evidence>
<proteinExistence type="inferred from homology"/>
<dbReference type="GO" id="GO:0046872">
    <property type="term" value="F:metal ion binding"/>
    <property type="evidence" value="ECO:0007669"/>
    <property type="project" value="UniProtKB-KW"/>
</dbReference>
<dbReference type="PIRSF" id="PIRSF004692">
    <property type="entry name" value="KdsD_KpsF"/>
    <property type="match status" value="1"/>
</dbReference>
<keyword evidence="3 7" id="KW-0129">CBS domain</keyword>
<evidence type="ECO:0000256" key="2">
    <source>
        <dbReference type="ARBA" id="ARBA00022737"/>
    </source>
</evidence>
<gene>
    <name evidence="10" type="ORF">FRF71_06550</name>
</gene>
<organism evidence="10 11">
    <name type="scientific">Novosphingobium ginsenosidimutans</name>
    <dbReference type="NCBI Taxonomy" id="1176536"/>
    <lineage>
        <taxon>Bacteria</taxon>
        <taxon>Pseudomonadati</taxon>
        <taxon>Pseudomonadota</taxon>
        <taxon>Alphaproteobacteria</taxon>
        <taxon>Sphingomonadales</taxon>
        <taxon>Sphingomonadaceae</taxon>
        <taxon>Novosphingobium</taxon>
    </lineage>
</organism>
<dbReference type="SMART" id="SM00116">
    <property type="entry name" value="CBS"/>
    <property type="match status" value="1"/>
</dbReference>
<dbReference type="PROSITE" id="PS51371">
    <property type="entry name" value="CBS"/>
    <property type="match status" value="2"/>
</dbReference>
<dbReference type="SUPFAM" id="SSF53697">
    <property type="entry name" value="SIS domain"/>
    <property type="match status" value="1"/>
</dbReference>
<dbReference type="PROSITE" id="PS51464">
    <property type="entry name" value="SIS"/>
    <property type="match status" value="1"/>
</dbReference>
<dbReference type="InterPro" id="IPR050986">
    <property type="entry name" value="GutQ/KpsF_isomerases"/>
</dbReference>
<comment type="similarity">
    <text evidence="1 4">Belongs to the SIS family. GutQ/KpsF subfamily.</text>
</comment>
<evidence type="ECO:0000256" key="3">
    <source>
        <dbReference type="ARBA" id="ARBA00023122"/>
    </source>
</evidence>
<dbReference type="Gene3D" id="3.10.580.10">
    <property type="entry name" value="CBS-domain"/>
    <property type="match status" value="1"/>
</dbReference>
<feature type="domain" description="CBS" evidence="8">
    <location>
        <begin position="213"/>
        <end position="276"/>
    </location>
</feature>
<keyword evidence="5" id="KW-0862">Zinc</keyword>
<dbReference type="GO" id="GO:0019146">
    <property type="term" value="F:arabinose-5-phosphate isomerase activity"/>
    <property type="evidence" value="ECO:0007669"/>
    <property type="project" value="UniProtKB-ARBA"/>
</dbReference>
<dbReference type="GO" id="GO:0097367">
    <property type="term" value="F:carbohydrate derivative binding"/>
    <property type="evidence" value="ECO:0007669"/>
    <property type="project" value="InterPro"/>
</dbReference>
<dbReference type="EMBL" id="CP042345">
    <property type="protein sequence ID" value="QEA15828.1"/>
    <property type="molecule type" value="Genomic_DNA"/>
</dbReference>
<feature type="domain" description="CBS" evidence="8">
    <location>
        <begin position="277"/>
        <end position="334"/>
    </location>
</feature>
<evidence type="ECO:0000259" key="9">
    <source>
        <dbReference type="PROSITE" id="PS51464"/>
    </source>
</evidence>
<dbReference type="InterPro" id="IPR004800">
    <property type="entry name" value="KdsD/KpsF-type"/>
</dbReference>
<evidence type="ECO:0000259" key="8">
    <source>
        <dbReference type="PROSITE" id="PS51371"/>
    </source>
</evidence>
<reference evidence="10 11" key="1">
    <citation type="journal article" date="2013" name="J. Microbiol. Biotechnol.">
        <title>Novosphingobium ginsenosidimutans sp. nov., with the ability to convert ginsenoside.</title>
        <authorList>
            <person name="Kim J.K."/>
            <person name="He D."/>
            <person name="Liu Q.M."/>
            <person name="Park H.Y."/>
            <person name="Jung M.S."/>
            <person name="Yoon M.H."/>
            <person name="Kim S.C."/>
            <person name="Im W.T."/>
        </authorList>
    </citation>
    <scope>NUCLEOTIDE SEQUENCE [LARGE SCALE GENOMIC DNA]</scope>
    <source>
        <strain evidence="10 11">FW-6</strain>
    </source>
</reference>
<dbReference type="Pfam" id="PF01380">
    <property type="entry name" value="SIS"/>
    <property type="match status" value="1"/>
</dbReference>
<dbReference type="KEGG" id="ngf:FRF71_06550"/>
<dbReference type="NCBIfam" id="TIGR00393">
    <property type="entry name" value="kpsF"/>
    <property type="match status" value="1"/>
</dbReference>
<sequence>MTANPLLHPAETASRVLTRGIEVIELEAQALGELARALDTHFVEACEAIVQAKGRVVVTGMGKSGHIGRKLAATLAATGTPSNFVHPAEAAHGDLGMLVPGDVLVVISNSGNTAELRAFLNHAEALGVLVIGIASRPDSQVITRASIGICVPNVREACPANIAPTTSTTVQLALCDALAMAVMDLRGFGRDGMRALHPGGAIGLRLAPVSRIMHGRSRLPLVPANTPMREVVTVMTSKGFGIAGVVDDANQLVGVITDGDLRRHFETLQSSLARDVMSATPRTIAEDVLAEEALHFLNEQKITCVFVVPSGSQDSPCQPTGIIHIHDFLRLGLS</sequence>
<accession>A0A5B8S3V9</accession>
<feature type="binding site" evidence="5">
    <location>
        <position position="86"/>
    </location>
    <ligand>
        <name>Zn(2+)</name>
        <dbReference type="ChEBI" id="CHEBI:29105"/>
    </ligand>
</feature>
<evidence type="ECO:0000256" key="7">
    <source>
        <dbReference type="PROSITE-ProRule" id="PRU00703"/>
    </source>
</evidence>